<evidence type="ECO:0000313" key="1">
    <source>
        <dbReference type="EMBL" id="CAH0058728.1"/>
    </source>
</evidence>
<name>A0A9N9ZNC4_9HYPO</name>
<proteinExistence type="predicted"/>
<dbReference type="OrthoDB" id="10413787at2759"/>
<protein>
    <submittedName>
        <fullName evidence="1">Uncharacterized protein</fullName>
    </submittedName>
</protein>
<evidence type="ECO:0000313" key="2">
    <source>
        <dbReference type="Proteomes" id="UP000775872"/>
    </source>
</evidence>
<keyword evidence="2" id="KW-1185">Reference proteome</keyword>
<organism evidence="1 2">
    <name type="scientific">Clonostachys solani</name>
    <dbReference type="NCBI Taxonomy" id="160281"/>
    <lineage>
        <taxon>Eukaryota</taxon>
        <taxon>Fungi</taxon>
        <taxon>Dikarya</taxon>
        <taxon>Ascomycota</taxon>
        <taxon>Pezizomycotina</taxon>
        <taxon>Sordariomycetes</taxon>
        <taxon>Hypocreomycetidae</taxon>
        <taxon>Hypocreales</taxon>
        <taxon>Bionectriaceae</taxon>
        <taxon>Clonostachys</taxon>
    </lineage>
</organism>
<comment type="caution">
    <text evidence="1">The sequence shown here is derived from an EMBL/GenBank/DDBJ whole genome shotgun (WGS) entry which is preliminary data.</text>
</comment>
<accession>A0A9N9ZNC4</accession>
<dbReference type="AlphaFoldDB" id="A0A9N9ZNC4"/>
<gene>
    <name evidence="1" type="ORF">CSOL1703_00007752</name>
</gene>
<reference evidence="1" key="1">
    <citation type="submission" date="2021-10" db="EMBL/GenBank/DDBJ databases">
        <authorList>
            <person name="Piombo E."/>
        </authorList>
    </citation>
    <scope>NUCLEOTIDE SEQUENCE</scope>
</reference>
<sequence length="74" mass="8406">MKTTEGKVVWCEGDEEAGRGLREGRATVERPQWRSRSSSRHRIIEPATALPIIYRTIESQTNRACQGNRCSGFK</sequence>
<dbReference type="Proteomes" id="UP000775872">
    <property type="component" value="Unassembled WGS sequence"/>
</dbReference>
<dbReference type="EMBL" id="CABFOC020000091">
    <property type="protein sequence ID" value="CAH0058728.1"/>
    <property type="molecule type" value="Genomic_DNA"/>
</dbReference>